<keyword evidence="10" id="KW-1185">Reference proteome</keyword>
<dbReference type="PANTHER" id="PTHR28184:SF1">
    <property type="entry name" value="LARGE RIBOSOMAL SUBUNIT PROTEIN ML67"/>
    <property type="match status" value="1"/>
</dbReference>
<dbReference type="PANTHER" id="PTHR28184">
    <property type="entry name" value="MITOCHONDRIAL HOMOLOGOUS RECOMBINATION PROTEIN 1"/>
    <property type="match status" value="1"/>
</dbReference>
<dbReference type="GO" id="GO:0003697">
    <property type="term" value="F:single-stranded DNA binding"/>
    <property type="evidence" value="ECO:0007669"/>
    <property type="project" value="InterPro"/>
</dbReference>
<comment type="subcellular location">
    <subcellularLocation>
        <location evidence="1">Mitochondrion</location>
    </subcellularLocation>
</comment>
<evidence type="ECO:0000256" key="6">
    <source>
        <dbReference type="ARBA" id="ARBA00023163"/>
    </source>
</evidence>
<protein>
    <recommendedName>
        <fullName evidence="8">Large ribosomal subunit protein mL67</fullName>
    </recommendedName>
</protein>
<dbReference type="GO" id="GO:0005739">
    <property type="term" value="C:mitochondrion"/>
    <property type="evidence" value="ECO:0007669"/>
    <property type="project" value="UniProtKB-SubCell"/>
</dbReference>
<evidence type="ECO:0000256" key="2">
    <source>
        <dbReference type="ARBA" id="ARBA00010741"/>
    </source>
</evidence>
<dbReference type="GO" id="GO:1990904">
    <property type="term" value="C:ribonucleoprotein complex"/>
    <property type="evidence" value="ECO:0007669"/>
    <property type="project" value="UniProtKB-KW"/>
</dbReference>
<sequence>MANSSGVKFLSRPVTRLPQAPLPQNTLLIRKPSQKGAPLPTSETPIQTVQYGQHIYFYNNIRTNQVVYSLTRHLNNAASLAQLPFLGKKTVPPRLRKDLWNPFCMVYFPSPHTGLAAFRKLREFRVLHETSYPLEIIEETEGKWKGSLLPKKRRGKVLMDQKANSVADLAAVLLLQEKGPSEERILNAERRRRRVETLKRQKGEDKVKKAPIDVVKEMGGVEGVRVRWANGKDKEFAETWPESVFHGELKRSRYTAAFPAVEIVEDEEGTRNEFVVDGGDGGWGQGGEVSGSHLVSALGQDAQKQAMATA</sequence>
<gene>
    <name evidence="9" type="ORF">IMSHALPRED_002103</name>
</gene>
<keyword evidence="4" id="KW-0805">Transcription regulation</keyword>
<dbReference type="OrthoDB" id="5333655at2759"/>
<keyword evidence="5" id="KW-0496">Mitochondrion</keyword>
<dbReference type="GO" id="GO:0003735">
    <property type="term" value="F:structural constituent of ribosome"/>
    <property type="evidence" value="ECO:0007669"/>
    <property type="project" value="TreeGrafter"/>
</dbReference>
<dbReference type="GO" id="GO:0005840">
    <property type="term" value="C:ribosome"/>
    <property type="evidence" value="ECO:0007669"/>
    <property type="project" value="UniProtKB-KW"/>
</dbReference>
<dbReference type="Pfam" id="PF12829">
    <property type="entry name" value="Mhr1"/>
    <property type="match status" value="1"/>
</dbReference>
<dbReference type="AlphaFoldDB" id="A0A8H3PH97"/>
<name>A0A8H3PH97_9LECA</name>
<evidence type="ECO:0000256" key="3">
    <source>
        <dbReference type="ARBA" id="ARBA00022980"/>
    </source>
</evidence>
<keyword evidence="3" id="KW-0689">Ribosomal protein</keyword>
<evidence type="ECO:0000256" key="7">
    <source>
        <dbReference type="ARBA" id="ARBA00023274"/>
    </source>
</evidence>
<comment type="similarity">
    <text evidence="2">Belongs to the mitochondrion-specific ribosomal protein mL67 family.</text>
</comment>
<proteinExistence type="inferred from homology"/>
<reference evidence="9" key="1">
    <citation type="submission" date="2021-03" db="EMBL/GenBank/DDBJ databases">
        <authorList>
            <person name="Tagirdzhanova G."/>
        </authorList>
    </citation>
    <scope>NUCLEOTIDE SEQUENCE</scope>
</reference>
<evidence type="ECO:0000256" key="4">
    <source>
        <dbReference type="ARBA" id="ARBA00023015"/>
    </source>
</evidence>
<accession>A0A8H3PH97</accession>
<evidence type="ECO:0000256" key="1">
    <source>
        <dbReference type="ARBA" id="ARBA00004173"/>
    </source>
</evidence>
<dbReference type="InterPro" id="IPR024629">
    <property type="entry name" value="Ribosomal_mL67"/>
</dbReference>
<dbReference type="Proteomes" id="UP000664534">
    <property type="component" value="Unassembled WGS sequence"/>
</dbReference>
<evidence type="ECO:0000256" key="8">
    <source>
        <dbReference type="ARBA" id="ARBA00035185"/>
    </source>
</evidence>
<dbReference type="GO" id="GO:0000150">
    <property type="term" value="F:DNA strand exchange activity"/>
    <property type="evidence" value="ECO:0007669"/>
    <property type="project" value="InterPro"/>
</dbReference>
<evidence type="ECO:0000256" key="5">
    <source>
        <dbReference type="ARBA" id="ARBA00023128"/>
    </source>
</evidence>
<evidence type="ECO:0000313" key="9">
    <source>
        <dbReference type="EMBL" id="CAF9940638.1"/>
    </source>
</evidence>
<comment type="caution">
    <text evidence="9">The sequence shown here is derived from an EMBL/GenBank/DDBJ whole genome shotgun (WGS) entry which is preliminary data.</text>
</comment>
<dbReference type="EMBL" id="CAJPDT010000134">
    <property type="protein sequence ID" value="CAF9940638.1"/>
    <property type="molecule type" value="Genomic_DNA"/>
</dbReference>
<keyword evidence="6" id="KW-0804">Transcription</keyword>
<organism evidence="9 10">
    <name type="scientific">Imshaugia aleurites</name>
    <dbReference type="NCBI Taxonomy" id="172621"/>
    <lineage>
        <taxon>Eukaryota</taxon>
        <taxon>Fungi</taxon>
        <taxon>Dikarya</taxon>
        <taxon>Ascomycota</taxon>
        <taxon>Pezizomycotina</taxon>
        <taxon>Lecanoromycetes</taxon>
        <taxon>OSLEUM clade</taxon>
        <taxon>Lecanoromycetidae</taxon>
        <taxon>Lecanorales</taxon>
        <taxon>Lecanorineae</taxon>
        <taxon>Parmeliaceae</taxon>
        <taxon>Imshaugia</taxon>
    </lineage>
</organism>
<evidence type="ECO:0000313" key="10">
    <source>
        <dbReference type="Proteomes" id="UP000664534"/>
    </source>
</evidence>
<keyword evidence="7" id="KW-0687">Ribonucleoprotein</keyword>